<dbReference type="InterPro" id="IPR032675">
    <property type="entry name" value="LRR_dom_sf"/>
</dbReference>
<evidence type="ECO:0000256" key="1">
    <source>
        <dbReference type="SAM" id="MobiDB-lite"/>
    </source>
</evidence>
<dbReference type="PROSITE" id="PS50181">
    <property type="entry name" value="FBOX"/>
    <property type="match status" value="1"/>
</dbReference>
<accession>A0A9N7RB27</accession>
<name>A0A9N7RB27_STRHE</name>
<proteinExistence type="predicted"/>
<dbReference type="Pfam" id="PF12937">
    <property type="entry name" value="F-box-like"/>
    <property type="match status" value="1"/>
</dbReference>
<dbReference type="PANTHER" id="PTHR38926">
    <property type="entry name" value="F-BOX DOMAIN CONTAINING PROTEIN, EXPRESSED"/>
    <property type="match status" value="1"/>
</dbReference>
<dbReference type="InterPro" id="IPR001810">
    <property type="entry name" value="F-box_dom"/>
</dbReference>
<dbReference type="AlphaFoldDB" id="A0A9N7RB27"/>
<dbReference type="Proteomes" id="UP001153555">
    <property type="component" value="Unassembled WGS sequence"/>
</dbReference>
<dbReference type="Pfam" id="PF13516">
    <property type="entry name" value="LRR_6"/>
    <property type="match status" value="1"/>
</dbReference>
<dbReference type="EMBL" id="CACSLK010024540">
    <property type="protein sequence ID" value="CAA0823739.1"/>
    <property type="molecule type" value="Genomic_DNA"/>
</dbReference>
<dbReference type="PANTHER" id="PTHR38926:SF82">
    <property type="entry name" value="F-BOX DOMAIN-CONTAINING PROTEIN"/>
    <property type="match status" value="1"/>
</dbReference>
<keyword evidence="4" id="KW-1185">Reference proteome</keyword>
<organism evidence="3 4">
    <name type="scientific">Striga hermonthica</name>
    <name type="common">Purple witchweed</name>
    <name type="synonym">Buchnera hermonthica</name>
    <dbReference type="NCBI Taxonomy" id="68872"/>
    <lineage>
        <taxon>Eukaryota</taxon>
        <taxon>Viridiplantae</taxon>
        <taxon>Streptophyta</taxon>
        <taxon>Embryophyta</taxon>
        <taxon>Tracheophyta</taxon>
        <taxon>Spermatophyta</taxon>
        <taxon>Magnoliopsida</taxon>
        <taxon>eudicotyledons</taxon>
        <taxon>Gunneridae</taxon>
        <taxon>Pentapetalae</taxon>
        <taxon>asterids</taxon>
        <taxon>lamiids</taxon>
        <taxon>Lamiales</taxon>
        <taxon>Orobanchaceae</taxon>
        <taxon>Buchnereae</taxon>
        <taxon>Striga</taxon>
    </lineage>
</organism>
<dbReference type="SMART" id="SM00367">
    <property type="entry name" value="LRR_CC"/>
    <property type="match status" value="4"/>
</dbReference>
<feature type="compositionally biased region" description="Basic residues" evidence="1">
    <location>
        <begin position="1"/>
        <end position="16"/>
    </location>
</feature>
<dbReference type="Gene3D" id="3.80.10.10">
    <property type="entry name" value="Ribonuclease Inhibitor"/>
    <property type="match status" value="1"/>
</dbReference>
<dbReference type="InterPro" id="IPR006553">
    <property type="entry name" value="Leu-rich_rpt_Cys-con_subtyp"/>
</dbReference>
<evidence type="ECO:0000313" key="3">
    <source>
        <dbReference type="EMBL" id="CAA0823739.1"/>
    </source>
</evidence>
<comment type="caution">
    <text evidence="3">The sequence shown here is derived from an EMBL/GenBank/DDBJ whole genome shotgun (WGS) entry which is preliminary data.</text>
</comment>
<feature type="domain" description="F-box" evidence="2">
    <location>
        <begin position="34"/>
        <end position="81"/>
    </location>
</feature>
<evidence type="ECO:0000259" key="2">
    <source>
        <dbReference type="PROSITE" id="PS50181"/>
    </source>
</evidence>
<dbReference type="SUPFAM" id="SSF52047">
    <property type="entry name" value="RNI-like"/>
    <property type="match status" value="1"/>
</dbReference>
<dbReference type="InterPro" id="IPR001611">
    <property type="entry name" value="Leu-rich_rpt"/>
</dbReference>
<feature type="region of interest" description="Disordered" evidence="1">
    <location>
        <begin position="1"/>
        <end position="39"/>
    </location>
</feature>
<reference evidence="3" key="1">
    <citation type="submission" date="2019-12" db="EMBL/GenBank/DDBJ databases">
        <authorList>
            <person name="Scholes J."/>
        </authorList>
    </citation>
    <scope>NUCLEOTIDE SEQUENCE</scope>
</reference>
<dbReference type="OrthoDB" id="1267545at2759"/>
<evidence type="ECO:0000313" key="4">
    <source>
        <dbReference type="Proteomes" id="UP001153555"/>
    </source>
</evidence>
<sequence>MGGRRGRKKSHLKMPKGKKDNNPAASGSSPPPPPPPWIELPRDVTANILRRLAPVDILENARGVCTTWRSVCREPSLWRVIDLKTCDDNPRRLFGPDDTCRLAVDLSQGELIEINIGHFGTDDLLLYVSVRSSNLKRLTLARCDCISGLGLTRAVKNFPELEELHLVFMPGISALDIESIGISCPNLKSFTFNNRAFRFPLVETDDSYAMTIAKNMPNLQHLRLFGNRLTSQGLEAILDGCPRLESLDLRQCFMIMADFQGDLGKKCVDRIKHVRGPSDSTADYEWDARIFDDEDDVFDDDYDDIYYSDDYYEDYGDYGFYEDYDDYTNPFNDLPFPANQVWYMDDFGDYI</sequence>
<gene>
    <name evidence="3" type="ORF">SHERM_20885</name>
</gene>
<feature type="compositionally biased region" description="Pro residues" evidence="1">
    <location>
        <begin position="29"/>
        <end position="38"/>
    </location>
</feature>
<protein>
    <submittedName>
        <fullName evidence="3">F-box protein SKIP19</fullName>
    </submittedName>
</protein>
<dbReference type="CDD" id="cd22164">
    <property type="entry name" value="F-box_AtSKIP19-like"/>
    <property type="match status" value="1"/>
</dbReference>